<name>A0A8J4B0D2_9CHLO</name>
<evidence type="ECO:0000313" key="3">
    <source>
        <dbReference type="Proteomes" id="UP000747399"/>
    </source>
</evidence>
<accession>A0A8J4B0D2</accession>
<comment type="caution">
    <text evidence="2">The sequence shown here is derived from an EMBL/GenBank/DDBJ whole genome shotgun (WGS) entry which is preliminary data.</text>
</comment>
<protein>
    <submittedName>
        <fullName evidence="2">Uncharacterized protein</fullName>
    </submittedName>
</protein>
<reference evidence="2" key="1">
    <citation type="journal article" date="2021" name="Proc. Natl. Acad. Sci. U.S.A.">
        <title>Three genomes in the algal genus Volvox reveal the fate of a haploid sex-determining region after a transition to homothallism.</title>
        <authorList>
            <person name="Yamamoto K."/>
            <person name="Hamaji T."/>
            <person name="Kawai-Toyooka H."/>
            <person name="Matsuzaki R."/>
            <person name="Takahashi F."/>
            <person name="Nishimura Y."/>
            <person name="Kawachi M."/>
            <person name="Noguchi H."/>
            <person name="Minakuchi Y."/>
            <person name="Umen J.G."/>
            <person name="Toyoda A."/>
            <person name="Nozaki H."/>
        </authorList>
    </citation>
    <scope>NUCLEOTIDE SEQUENCE</scope>
    <source>
        <strain evidence="2">NIES-3780</strain>
    </source>
</reference>
<dbReference type="Proteomes" id="UP000747399">
    <property type="component" value="Unassembled WGS sequence"/>
</dbReference>
<proteinExistence type="predicted"/>
<organism evidence="2 3">
    <name type="scientific">Volvox africanus</name>
    <dbReference type="NCBI Taxonomy" id="51714"/>
    <lineage>
        <taxon>Eukaryota</taxon>
        <taxon>Viridiplantae</taxon>
        <taxon>Chlorophyta</taxon>
        <taxon>core chlorophytes</taxon>
        <taxon>Chlorophyceae</taxon>
        <taxon>CS clade</taxon>
        <taxon>Chlamydomonadales</taxon>
        <taxon>Volvocaceae</taxon>
        <taxon>Volvox</taxon>
    </lineage>
</organism>
<feature type="non-terminal residue" evidence="2">
    <location>
        <position position="642"/>
    </location>
</feature>
<evidence type="ECO:0000256" key="1">
    <source>
        <dbReference type="SAM" id="MobiDB-lite"/>
    </source>
</evidence>
<dbReference type="AlphaFoldDB" id="A0A8J4B0D2"/>
<keyword evidence="3" id="KW-1185">Reference proteome</keyword>
<sequence>MVTAVVPPHNATRLAVALLGIATVSLASLDLSHLAALVLGLSLLEVSVPAEVWSALLSRTTDEPSAVEMATAAARRALELGLPGGIKLSSLEHFLSVGGRHVGELPAASLVGLLGLVAAVNGELRPGLMVVVLTRLYDQAAELGPRDVAFLFAAMDALSLPLTQPLIARTPLVASGKQNGGYDAADAAASRTPAMVLHRTAEVVLVPEQVLATLGLERTAELLELVARLQQTVTAAAQLPSVPGEGSAGSASVASDMESSSGDGCDNCRLMPRGHVLELLRLLQPMLPEASLNVLATLVISAAALELSVEPDWLAAIVENILSAALLLDPMTWSRVAAALTRCEQLAGMAPGSAGGNWLDAFLDGIQSKVAAAPPAALALTLQVLVSHGRQPSASWTTSFLAAAMSSLEAPLPLTQAQAAGAAAAAASIAAGRARPARRNSAAGPTFSSTAHSVAVVATTSSKLPLQRQAPAVGPVQGPVASAFTPQQLSHLLSGLAALQLRQYVTPVWLMAAARQVEGRAVHFTYRDLTEALYGIVRLGGCVRNAACNQLFIVSLTKMSTAMPTLLARTLAVAAAAEGRKVSPKWWEEAQRALIAKLNGADVALRPNAADDVGTATAAWQTSDLCLAVESVLTLHRQKDDV</sequence>
<gene>
    <name evidence="2" type="ORF">Vafri_7494</name>
</gene>
<evidence type="ECO:0000313" key="2">
    <source>
        <dbReference type="EMBL" id="GIL51528.1"/>
    </source>
</evidence>
<feature type="region of interest" description="Disordered" evidence="1">
    <location>
        <begin position="240"/>
        <end position="259"/>
    </location>
</feature>
<dbReference type="EMBL" id="BNCO01000011">
    <property type="protein sequence ID" value="GIL51528.1"/>
    <property type="molecule type" value="Genomic_DNA"/>
</dbReference>